<evidence type="ECO:0000313" key="1">
    <source>
        <dbReference type="EMBL" id="EGC29852.1"/>
    </source>
</evidence>
<dbReference type="OrthoDB" id="433738at2759"/>
<dbReference type="GO" id="GO:0003755">
    <property type="term" value="F:peptidyl-prolyl cis-trans isomerase activity"/>
    <property type="evidence" value="ECO:0007669"/>
    <property type="project" value="InterPro"/>
</dbReference>
<dbReference type="RefSeq" id="XP_003293626.1">
    <property type="nucleotide sequence ID" value="XM_003293578.1"/>
</dbReference>
<protein>
    <submittedName>
        <fullName evidence="1">Uncharacterized protein</fullName>
    </submittedName>
</protein>
<reference evidence="2" key="1">
    <citation type="journal article" date="2011" name="Genome Biol.">
        <title>Comparative genomics of the social amoebae Dictyostelium discoideum and Dictyostelium purpureum.</title>
        <authorList>
            <consortium name="US DOE Joint Genome Institute (JGI-PGF)"/>
            <person name="Sucgang R."/>
            <person name="Kuo A."/>
            <person name="Tian X."/>
            <person name="Salerno W."/>
            <person name="Parikh A."/>
            <person name="Feasley C.L."/>
            <person name="Dalin E."/>
            <person name="Tu H."/>
            <person name="Huang E."/>
            <person name="Barry K."/>
            <person name="Lindquist E."/>
            <person name="Shapiro H."/>
            <person name="Bruce D."/>
            <person name="Schmutz J."/>
            <person name="Salamov A."/>
            <person name="Fey P."/>
            <person name="Gaudet P."/>
            <person name="Anjard C."/>
            <person name="Babu M.M."/>
            <person name="Basu S."/>
            <person name="Bushmanova Y."/>
            <person name="van der Wel H."/>
            <person name="Katoh-Kurasawa M."/>
            <person name="Dinh C."/>
            <person name="Coutinho P.M."/>
            <person name="Saito T."/>
            <person name="Elias M."/>
            <person name="Schaap P."/>
            <person name="Kay R.R."/>
            <person name="Henrissat B."/>
            <person name="Eichinger L."/>
            <person name="Rivero F."/>
            <person name="Putnam N.H."/>
            <person name="West C.M."/>
            <person name="Loomis W.F."/>
            <person name="Chisholm R.L."/>
            <person name="Shaulsky G."/>
            <person name="Strassmann J.E."/>
            <person name="Queller D.C."/>
            <person name="Kuspa A."/>
            <person name="Grigoriev I.V."/>
        </authorList>
    </citation>
    <scope>NUCLEOTIDE SEQUENCE [LARGE SCALE GENOMIC DNA]</scope>
    <source>
        <strain evidence="2">QSDP1</strain>
    </source>
</reference>
<proteinExistence type="predicted"/>
<dbReference type="AlphaFoldDB" id="F1A1S8"/>
<organism evidence="1 2">
    <name type="scientific">Dictyostelium purpureum</name>
    <name type="common">Slime mold</name>
    <dbReference type="NCBI Taxonomy" id="5786"/>
    <lineage>
        <taxon>Eukaryota</taxon>
        <taxon>Amoebozoa</taxon>
        <taxon>Evosea</taxon>
        <taxon>Eumycetozoa</taxon>
        <taxon>Dictyostelia</taxon>
        <taxon>Dictyosteliales</taxon>
        <taxon>Dictyosteliaceae</taxon>
        <taxon>Dictyostelium</taxon>
    </lineage>
</organism>
<dbReference type="GeneID" id="10504940"/>
<dbReference type="InParanoid" id="F1A1S8"/>
<dbReference type="Gene3D" id="3.10.50.40">
    <property type="match status" value="1"/>
</dbReference>
<accession>F1A1S8</accession>
<dbReference type="EMBL" id="GL871385">
    <property type="protein sequence ID" value="EGC29852.1"/>
    <property type="molecule type" value="Genomic_DNA"/>
</dbReference>
<dbReference type="Proteomes" id="UP000001064">
    <property type="component" value="Unassembled WGS sequence"/>
</dbReference>
<sequence length="57" mass="6294">GISKIIKTSGNATNFPFDGDRIYIHLIGKIIEGTIFENTREKSSFSIILGSPEEPIK</sequence>
<dbReference type="KEGG" id="dpp:DICPUDRAFT_42301"/>
<dbReference type="VEuPathDB" id="AmoebaDB:DICPUDRAFT_42301"/>
<dbReference type="InterPro" id="IPR046357">
    <property type="entry name" value="PPIase_dom_sf"/>
</dbReference>
<gene>
    <name evidence="1" type="ORF">DICPUDRAFT_42301</name>
</gene>
<keyword evidence="2" id="KW-1185">Reference proteome</keyword>
<evidence type="ECO:0000313" key="2">
    <source>
        <dbReference type="Proteomes" id="UP000001064"/>
    </source>
</evidence>
<name>F1A1S8_DICPU</name>
<feature type="non-terminal residue" evidence="1">
    <location>
        <position position="1"/>
    </location>
</feature>
<dbReference type="SUPFAM" id="SSF54534">
    <property type="entry name" value="FKBP-like"/>
    <property type="match status" value="1"/>
</dbReference>